<dbReference type="OrthoDB" id="8110633at2759"/>
<organism evidence="1 2">
    <name type="scientific">Apis cerana cerana</name>
    <name type="common">Oriental honeybee</name>
    <dbReference type="NCBI Taxonomy" id="94128"/>
    <lineage>
        <taxon>Eukaryota</taxon>
        <taxon>Metazoa</taxon>
        <taxon>Ecdysozoa</taxon>
        <taxon>Arthropoda</taxon>
        <taxon>Hexapoda</taxon>
        <taxon>Insecta</taxon>
        <taxon>Pterygota</taxon>
        <taxon>Neoptera</taxon>
        <taxon>Endopterygota</taxon>
        <taxon>Hymenoptera</taxon>
        <taxon>Apocrita</taxon>
        <taxon>Aculeata</taxon>
        <taxon>Apoidea</taxon>
        <taxon>Anthophila</taxon>
        <taxon>Apidae</taxon>
        <taxon>Apis</taxon>
    </lineage>
</organism>
<dbReference type="InterPro" id="IPR027417">
    <property type="entry name" value="P-loop_NTPase"/>
</dbReference>
<dbReference type="InterPro" id="IPR020987">
    <property type="entry name" value="Centromere_Cenp-M"/>
</dbReference>
<name>A0A2A3ET05_APICC</name>
<protein>
    <submittedName>
        <fullName evidence="1">Uncharacterized protein</fullName>
    </submittedName>
</protein>
<evidence type="ECO:0000313" key="2">
    <source>
        <dbReference type="Proteomes" id="UP000242457"/>
    </source>
</evidence>
<dbReference type="AlphaFoldDB" id="A0A2A3ET05"/>
<dbReference type="Gene3D" id="3.40.50.300">
    <property type="entry name" value="P-loop containing nucleotide triphosphate hydrolases"/>
    <property type="match status" value="1"/>
</dbReference>
<dbReference type="Pfam" id="PF11111">
    <property type="entry name" value="CENP-M"/>
    <property type="match status" value="1"/>
</dbReference>
<keyword evidence="2" id="KW-1185">Reference proteome</keyword>
<gene>
    <name evidence="1" type="ORF">APICC_02377</name>
</gene>
<dbReference type="Proteomes" id="UP000242457">
    <property type="component" value="Unassembled WGS sequence"/>
</dbReference>
<dbReference type="EMBL" id="KZ288189">
    <property type="protein sequence ID" value="PBC34644.1"/>
    <property type="molecule type" value="Genomic_DNA"/>
</dbReference>
<reference evidence="1 2" key="1">
    <citation type="submission" date="2014-07" db="EMBL/GenBank/DDBJ databases">
        <title>Genomic and transcriptomic analysis on Apis cerana provide comprehensive insights into honey bee biology.</title>
        <authorList>
            <person name="Diao Q."/>
            <person name="Sun L."/>
            <person name="Zheng H."/>
            <person name="Zheng H."/>
            <person name="Xu S."/>
            <person name="Wang S."/>
            <person name="Zeng Z."/>
            <person name="Hu F."/>
            <person name="Su S."/>
            <person name="Wu J."/>
        </authorList>
    </citation>
    <scope>NUCLEOTIDE SEQUENCE [LARGE SCALE GENOMIC DNA]</scope>
    <source>
        <tissue evidence="1">Pupae without intestine</tissue>
    </source>
</reference>
<accession>A0A2A3ET05</accession>
<evidence type="ECO:0000313" key="1">
    <source>
        <dbReference type="EMBL" id="PBC34644.1"/>
    </source>
</evidence>
<proteinExistence type="predicted"/>
<sequence>MAGILTNCNVHRSNCLISILVIGQAELCHKVSEGLHENAKERKWHIVVHQCELVDEVIRLNLNLSIDFIIFVFDWKTTHSLSEVETNISLVDEHYIISGAVCLVNCRGISNSMGLTSHKSAKIREKYNIRFLSANVFKPQICVQLGNRILNLIEAVLGITSGIPVIGRTNDRIL</sequence>